<dbReference type="InterPro" id="IPR019201">
    <property type="entry name" value="DUF2065"/>
</dbReference>
<feature type="transmembrane region" description="Helical" evidence="1">
    <location>
        <begin position="6"/>
        <end position="22"/>
    </location>
</feature>
<evidence type="ECO:0008006" key="4">
    <source>
        <dbReference type="Google" id="ProtNLM"/>
    </source>
</evidence>
<keyword evidence="1" id="KW-1133">Transmembrane helix</keyword>
<dbReference type="RefSeq" id="WP_183411303.1">
    <property type="nucleotide sequence ID" value="NZ_JACHWY010000003.1"/>
</dbReference>
<proteinExistence type="predicted"/>
<dbReference type="PANTHER" id="PTHR38602:SF1">
    <property type="entry name" value="INNER MEMBRANE PROTEIN"/>
    <property type="match status" value="1"/>
</dbReference>
<organism evidence="2 3">
    <name type="scientific">Litorivivens lipolytica</name>
    <dbReference type="NCBI Taxonomy" id="1524264"/>
    <lineage>
        <taxon>Bacteria</taxon>
        <taxon>Pseudomonadati</taxon>
        <taxon>Pseudomonadota</taxon>
        <taxon>Gammaproteobacteria</taxon>
        <taxon>Litorivivens</taxon>
    </lineage>
</organism>
<dbReference type="Proteomes" id="UP000537130">
    <property type="component" value="Unassembled WGS sequence"/>
</dbReference>
<keyword evidence="1" id="KW-0812">Transmembrane</keyword>
<evidence type="ECO:0000256" key="1">
    <source>
        <dbReference type="SAM" id="Phobius"/>
    </source>
</evidence>
<sequence length="61" mass="7068">MWQELAVALSLVMVIEGLMPFISPRRWREVILNVAQSNDRQIRIIGLLSMLSGLALLYWVR</sequence>
<protein>
    <recommendedName>
        <fullName evidence="4">DUF2065 domain-containing protein</fullName>
    </recommendedName>
</protein>
<gene>
    <name evidence="2" type="ORF">FHR99_002795</name>
</gene>
<keyword evidence="3" id="KW-1185">Reference proteome</keyword>
<comment type="caution">
    <text evidence="2">The sequence shown here is derived from an EMBL/GenBank/DDBJ whole genome shotgun (WGS) entry which is preliminary data.</text>
</comment>
<dbReference type="EMBL" id="JACHWY010000003">
    <property type="protein sequence ID" value="MBB3048521.1"/>
    <property type="molecule type" value="Genomic_DNA"/>
</dbReference>
<dbReference type="AlphaFoldDB" id="A0A7W4W6R8"/>
<reference evidence="2 3" key="1">
    <citation type="submission" date="2020-08" db="EMBL/GenBank/DDBJ databases">
        <title>Genomic Encyclopedia of Type Strains, Phase III (KMG-III): the genomes of soil and plant-associated and newly described type strains.</title>
        <authorList>
            <person name="Whitman W."/>
        </authorList>
    </citation>
    <scope>NUCLEOTIDE SEQUENCE [LARGE SCALE GENOMIC DNA]</scope>
    <source>
        <strain evidence="2 3">CECT 8654</strain>
    </source>
</reference>
<feature type="transmembrane region" description="Helical" evidence="1">
    <location>
        <begin position="42"/>
        <end position="60"/>
    </location>
</feature>
<evidence type="ECO:0000313" key="2">
    <source>
        <dbReference type="EMBL" id="MBB3048521.1"/>
    </source>
</evidence>
<dbReference type="Pfam" id="PF09838">
    <property type="entry name" value="DUF2065"/>
    <property type="match status" value="1"/>
</dbReference>
<keyword evidence="1" id="KW-0472">Membrane</keyword>
<dbReference type="PANTHER" id="PTHR38602">
    <property type="entry name" value="INNER MEMBRANE PROTEIN-RELATED"/>
    <property type="match status" value="1"/>
</dbReference>
<accession>A0A7W4W6R8</accession>
<name>A0A7W4W6R8_9GAMM</name>
<evidence type="ECO:0000313" key="3">
    <source>
        <dbReference type="Proteomes" id="UP000537130"/>
    </source>
</evidence>